<name>A0A2S7KY42_9FLAO</name>
<dbReference type="AlphaFoldDB" id="A0A2S7KY42"/>
<keyword evidence="2" id="KW-1185">Reference proteome</keyword>
<dbReference type="OrthoDB" id="673558at2"/>
<dbReference type="Proteomes" id="UP000239522">
    <property type="component" value="Unassembled WGS sequence"/>
</dbReference>
<gene>
    <name evidence="1" type="ORF">BST83_09810</name>
</gene>
<sequence>MKAKKIILFLSILIFLGGFIAYKMYNKPHVNVGETSSDVTLEAAKIVDDFSSDETLANTTYLDKIVQVLGIINSIKAENETVIVALAGNGFGDVLCYLSEESKTKVNTLKEGQQVALKGICTGFLLDVVLVKCVLIN</sequence>
<organism evidence="1 2">
    <name type="scientific">Polaribacter filamentus</name>
    <dbReference type="NCBI Taxonomy" id="53483"/>
    <lineage>
        <taxon>Bacteria</taxon>
        <taxon>Pseudomonadati</taxon>
        <taxon>Bacteroidota</taxon>
        <taxon>Flavobacteriia</taxon>
        <taxon>Flavobacteriales</taxon>
        <taxon>Flavobacteriaceae</taxon>
    </lineage>
</organism>
<protein>
    <recommendedName>
        <fullName evidence="3">tRNA_anti-like</fullName>
    </recommendedName>
</protein>
<dbReference type="RefSeq" id="WP_104809634.1">
    <property type="nucleotide sequence ID" value="NZ_MQUA01000013.1"/>
</dbReference>
<dbReference type="Pfam" id="PF12869">
    <property type="entry name" value="tRNA_anti-like"/>
    <property type="match status" value="1"/>
</dbReference>
<dbReference type="InterPro" id="IPR024422">
    <property type="entry name" value="Protein_unknown_function_OB"/>
</dbReference>
<evidence type="ECO:0008006" key="3">
    <source>
        <dbReference type="Google" id="ProtNLM"/>
    </source>
</evidence>
<reference evidence="1 2" key="1">
    <citation type="submission" date="2016-11" db="EMBL/GenBank/DDBJ databases">
        <title>Trade-off between light-utilization and light-protection in marine flavobacteria.</title>
        <authorList>
            <person name="Kumagai Y."/>
        </authorList>
    </citation>
    <scope>NUCLEOTIDE SEQUENCE [LARGE SCALE GENOMIC DNA]</scope>
    <source>
        <strain evidence="1 2">ATCC 700397</strain>
    </source>
</reference>
<accession>A0A2S7KY42</accession>
<evidence type="ECO:0000313" key="1">
    <source>
        <dbReference type="EMBL" id="PQB07423.1"/>
    </source>
</evidence>
<dbReference type="EMBL" id="MQUA01000013">
    <property type="protein sequence ID" value="PQB07423.1"/>
    <property type="molecule type" value="Genomic_DNA"/>
</dbReference>
<proteinExistence type="predicted"/>
<comment type="caution">
    <text evidence="1">The sequence shown here is derived from an EMBL/GenBank/DDBJ whole genome shotgun (WGS) entry which is preliminary data.</text>
</comment>
<evidence type="ECO:0000313" key="2">
    <source>
        <dbReference type="Proteomes" id="UP000239522"/>
    </source>
</evidence>